<protein>
    <recommendedName>
        <fullName evidence="2">Xylulose kinase-1</fullName>
    </recommendedName>
</protein>
<proteinExistence type="predicted"/>
<evidence type="ECO:0008006" key="2">
    <source>
        <dbReference type="Google" id="ProtNLM"/>
    </source>
</evidence>
<sequence>MVAFLKKPQGSEDFHQIVDFLNASHIKYALTENPTIYVSFINQFGCTASAKTLDNGEIELNVTVDDQAKTITEASVRRHLKLADADGISTLPTTKNFEQLALMGYGEGPTSPVRTQHTPTVIEPSLQLQNISITYGQTRTRTRRMGHRISQSNVSSSVANEAITKEMHDGLGRATTIASSLKAEQGNGNISKTQTKARPFGPSSLRTSLEGGPRYHDTIVDSLVQARPGRLSNLPNEPPLKEDKVKAIMQEFEPPKKIKQKEMMQISLDEQTAQRFMKQWDDFQAHIQVDEDLAQRMLEEEKESLSVEERSRLVLEFIDKRKKMLATKRAEEKRNKPPT</sequence>
<dbReference type="AlphaFoldDB" id="A0A699JTE2"/>
<comment type="caution">
    <text evidence="1">The sequence shown here is derived from an EMBL/GenBank/DDBJ whole genome shotgun (WGS) entry which is preliminary data.</text>
</comment>
<organism evidence="1">
    <name type="scientific">Tanacetum cinerariifolium</name>
    <name type="common">Dalmatian daisy</name>
    <name type="synonym">Chrysanthemum cinerariifolium</name>
    <dbReference type="NCBI Taxonomy" id="118510"/>
    <lineage>
        <taxon>Eukaryota</taxon>
        <taxon>Viridiplantae</taxon>
        <taxon>Streptophyta</taxon>
        <taxon>Embryophyta</taxon>
        <taxon>Tracheophyta</taxon>
        <taxon>Spermatophyta</taxon>
        <taxon>Magnoliopsida</taxon>
        <taxon>eudicotyledons</taxon>
        <taxon>Gunneridae</taxon>
        <taxon>Pentapetalae</taxon>
        <taxon>asterids</taxon>
        <taxon>campanulids</taxon>
        <taxon>Asterales</taxon>
        <taxon>Asteraceae</taxon>
        <taxon>Asteroideae</taxon>
        <taxon>Anthemideae</taxon>
        <taxon>Anthemidinae</taxon>
        <taxon>Tanacetum</taxon>
    </lineage>
</organism>
<dbReference type="EMBL" id="BKCJ010441167">
    <property type="protein sequence ID" value="GFA53555.1"/>
    <property type="molecule type" value="Genomic_DNA"/>
</dbReference>
<gene>
    <name evidence="1" type="ORF">Tci_625527</name>
</gene>
<accession>A0A699JTE2</accession>
<reference evidence="1" key="1">
    <citation type="journal article" date="2019" name="Sci. Rep.">
        <title>Draft genome of Tanacetum cinerariifolium, the natural source of mosquito coil.</title>
        <authorList>
            <person name="Yamashiro T."/>
            <person name="Shiraishi A."/>
            <person name="Satake H."/>
            <person name="Nakayama K."/>
        </authorList>
    </citation>
    <scope>NUCLEOTIDE SEQUENCE</scope>
</reference>
<name>A0A699JTE2_TANCI</name>
<evidence type="ECO:0000313" key="1">
    <source>
        <dbReference type="EMBL" id="GFA53555.1"/>
    </source>
</evidence>